<dbReference type="GO" id="GO:0016020">
    <property type="term" value="C:membrane"/>
    <property type="evidence" value="ECO:0007669"/>
    <property type="project" value="InterPro"/>
</dbReference>
<evidence type="ECO:0000256" key="5">
    <source>
        <dbReference type="ARBA" id="ARBA00022741"/>
    </source>
</evidence>
<dbReference type="InterPro" id="IPR003660">
    <property type="entry name" value="HAMP_dom"/>
</dbReference>
<reference evidence="10 11" key="1">
    <citation type="submission" date="2020-08" db="EMBL/GenBank/DDBJ databases">
        <title>Genomic Encyclopedia of Type Strains, Phase IV (KMG-IV): sequencing the most valuable type-strain genomes for metagenomic binning, comparative biology and taxonomic classification.</title>
        <authorList>
            <person name="Goeker M."/>
        </authorList>
    </citation>
    <scope>NUCLEOTIDE SEQUENCE [LARGE SCALE GENOMIC DNA]</scope>
    <source>
        <strain evidence="10 11">DSM 24194</strain>
    </source>
</reference>
<keyword evidence="8" id="KW-0812">Transmembrane</keyword>
<feature type="domain" description="HAMP" evidence="9">
    <location>
        <begin position="255"/>
        <end position="309"/>
    </location>
</feature>
<keyword evidence="7" id="KW-0067">ATP-binding</keyword>
<dbReference type="PANTHER" id="PTHR41523">
    <property type="entry name" value="TWO-COMPONENT SYSTEM SENSOR PROTEIN"/>
    <property type="match status" value="1"/>
</dbReference>
<dbReference type="Gene3D" id="3.30.450.20">
    <property type="entry name" value="PAS domain"/>
    <property type="match status" value="1"/>
</dbReference>
<name>A0A839YZC0_9SPHN</name>
<keyword evidence="6 10" id="KW-0418">Kinase</keyword>
<dbReference type="AlphaFoldDB" id="A0A839YZC0"/>
<dbReference type="Pfam" id="PF07568">
    <property type="entry name" value="HisKA_2"/>
    <property type="match status" value="1"/>
</dbReference>
<keyword evidence="8" id="KW-0472">Membrane</keyword>
<dbReference type="PROSITE" id="PS50885">
    <property type="entry name" value="HAMP"/>
    <property type="match status" value="1"/>
</dbReference>
<evidence type="ECO:0000256" key="1">
    <source>
        <dbReference type="ARBA" id="ARBA00000085"/>
    </source>
</evidence>
<feature type="transmembrane region" description="Helical" evidence="8">
    <location>
        <begin position="18"/>
        <end position="38"/>
    </location>
</feature>
<dbReference type="EC" id="2.7.13.3" evidence="2"/>
<dbReference type="GO" id="GO:0007165">
    <property type="term" value="P:signal transduction"/>
    <property type="evidence" value="ECO:0007669"/>
    <property type="project" value="InterPro"/>
</dbReference>
<dbReference type="Proteomes" id="UP000578569">
    <property type="component" value="Unassembled WGS sequence"/>
</dbReference>
<protein>
    <recommendedName>
        <fullName evidence="2">histidine kinase</fullName>
        <ecNumber evidence="2">2.7.13.3</ecNumber>
    </recommendedName>
</protein>
<feature type="transmembrane region" description="Helical" evidence="8">
    <location>
        <begin position="233"/>
        <end position="253"/>
    </location>
</feature>
<dbReference type="EMBL" id="JACICF010000001">
    <property type="protein sequence ID" value="MBB3764336.1"/>
    <property type="molecule type" value="Genomic_DNA"/>
</dbReference>
<comment type="catalytic activity">
    <reaction evidence="1">
        <text>ATP + protein L-histidine = ADP + protein N-phospho-L-histidine.</text>
        <dbReference type="EC" id="2.7.13.3"/>
    </reaction>
</comment>
<evidence type="ECO:0000256" key="4">
    <source>
        <dbReference type="ARBA" id="ARBA00022679"/>
    </source>
</evidence>
<evidence type="ECO:0000313" key="10">
    <source>
        <dbReference type="EMBL" id="MBB3764336.1"/>
    </source>
</evidence>
<gene>
    <name evidence="10" type="ORF">FHS50_001359</name>
</gene>
<evidence type="ECO:0000256" key="2">
    <source>
        <dbReference type="ARBA" id="ARBA00012438"/>
    </source>
</evidence>
<keyword evidence="5" id="KW-0547">Nucleotide-binding</keyword>
<keyword evidence="11" id="KW-1185">Reference proteome</keyword>
<sequence>MTSRLAASAAALSTPVKLLLYLTIALAPIGALLTWSAVSEVRQTQRAILGQADGKMVSAARAVDALIARNALALRVAANGAFAANTSDPCTAAAKSLEITPALSQRFILTSADGRQLCNDSEIGEVRRGEDVPAGGIAVWLAEDGDGVVTRVGVPGGSATSLVPIDQLRDTVEAAAPGIDMMTLAGRNGSLTLIGDGAIISGEQRTGSSDIASGRLKAHMAVDVADLTVSDRLLIFLPVLMFAIALLLSWLLMDRLLIRPLRKLRRAVANYDPDEHRFDLPARLGPATEIRDLGDAFVHTVGRIEQSEQVTASALEGQRKLVREVHHRVKNNLQVVASLLNIHSRGAEGGEAQAAYAGIGRRVEALAVVHRNHFAEVEESRGIQMRPLVTELASSLRSSAPPGSASSAFDLELDAVSTTQDVAVAAAFLITEVVEYIINKNQPTPIEISLRKVTELTARLTIASEALVDDADDDTQRLQFDRIVAGLARQLRSPLDKRLGSYAVDLPIFPEN</sequence>
<dbReference type="RefSeq" id="WP_183933603.1">
    <property type="nucleotide sequence ID" value="NZ_JACICF010000001.1"/>
</dbReference>
<dbReference type="GO" id="GO:0005524">
    <property type="term" value="F:ATP binding"/>
    <property type="evidence" value="ECO:0007669"/>
    <property type="project" value="UniProtKB-KW"/>
</dbReference>
<proteinExistence type="predicted"/>
<evidence type="ECO:0000256" key="7">
    <source>
        <dbReference type="ARBA" id="ARBA00022840"/>
    </source>
</evidence>
<evidence type="ECO:0000256" key="3">
    <source>
        <dbReference type="ARBA" id="ARBA00022553"/>
    </source>
</evidence>
<keyword evidence="8" id="KW-1133">Transmembrane helix</keyword>
<dbReference type="PANTHER" id="PTHR41523:SF8">
    <property type="entry name" value="ETHYLENE RESPONSE SENSOR PROTEIN"/>
    <property type="match status" value="1"/>
</dbReference>
<dbReference type="InterPro" id="IPR011495">
    <property type="entry name" value="Sig_transdc_His_kin_sub2_dim/P"/>
</dbReference>
<evidence type="ECO:0000313" key="11">
    <source>
        <dbReference type="Proteomes" id="UP000578569"/>
    </source>
</evidence>
<accession>A0A839YZC0</accession>
<evidence type="ECO:0000256" key="8">
    <source>
        <dbReference type="SAM" id="Phobius"/>
    </source>
</evidence>
<keyword evidence="3" id="KW-0597">Phosphoprotein</keyword>
<organism evidence="10 11">
    <name type="scientific">Sphingomicrobium lutaoense</name>
    <dbReference type="NCBI Taxonomy" id="515949"/>
    <lineage>
        <taxon>Bacteria</taxon>
        <taxon>Pseudomonadati</taxon>
        <taxon>Pseudomonadota</taxon>
        <taxon>Alphaproteobacteria</taxon>
        <taxon>Sphingomonadales</taxon>
        <taxon>Sphingomonadaceae</taxon>
        <taxon>Sphingomicrobium</taxon>
    </lineage>
</organism>
<evidence type="ECO:0000256" key="6">
    <source>
        <dbReference type="ARBA" id="ARBA00022777"/>
    </source>
</evidence>
<dbReference type="SMART" id="SM00304">
    <property type="entry name" value="HAMP"/>
    <property type="match status" value="1"/>
</dbReference>
<keyword evidence="4" id="KW-0808">Transferase</keyword>
<evidence type="ECO:0000259" key="9">
    <source>
        <dbReference type="PROSITE" id="PS50885"/>
    </source>
</evidence>
<dbReference type="GO" id="GO:0004673">
    <property type="term" value="F:protein histidine kinase activity"/>
    <property type="evidence" value="ECO:0007669"/>
    <property type="project" value="UniProtKB-EC"/>
</dbReference>
<comment type="caution">
    <text evidence="10">The sequence shown here is derived from an EMBL/GenBank/DDBJ whole genome shotgun (WGS) entry which is preliminary data.</text>
</comment>